<organism evidence="1">
    <name type="scientific">viral metagenome</name>
    <dbReference type="NCBI Taxonomy" id="1070528"/>
    <lineage>
        <taxon>unclassified sequences</taxon>
        <taxon>metagenomes</taxon>
        <taxon>organismal metagenomes</taxon>
    </lineage>
</organism>
<protein>
    <submittedName>
        <fullName evidence="1">Uncharacterized protein</fullName>
    </submittedName>
</protein>
<proteinExistence type="predicted"/>
<sequence length="139" mass="16039">MAEDATQKIRDTLKEWISYDDEERELRRQIKVLKDKKVTNSDKILEFMRDNEVDNFALEGNGLGNISRSVRTSRPALKRNVIRTQLLLQFADQPQRVAEVLRAIEGIPEGAEDMSVGGTQRELLVRRIPREKRTVGMTM</sequence>
<accession>A0A6C0ENM9</accession>
<reference evidence="1" key="1">
    <citation type="journal article" date="2020" name="Nature">
        <title>Giant virus diversity and host interactions through global metagenomics.</title>
        <authorList>
            <person name="Schulz F."/>
            <person name="Roux S."/>
            <person name="Paez-Espino D."/>
            <person name="Jungbluth S."/>
            <person name="Walsh D.A."/>
            <person name="Denef V.J."/>
            <person name="McMahon K.D."/>
            <person name="Konstantinidis K.T."/>
            <person name="Eloe-Fadrosh E.A."/>
            <person name="Kyrpides N.C."/>
            <person name="Woyke T."/>
        </authorList>
    </citation>
    <scope>NUCLEOTIDE SEQUENCE</scope>
    <source>
        <strain evidence="1">GVMAG-M-3300009151-50</strain>
    </source>
</reference>
<evidence type="ECO:0000313" key="1">
    <source>
        <dbReference type="EMBL" id="QHT30804.1"/>
    </source>
</evidence>
<name>A0A6C0ENM9_9ZZZZ</name>
<dbReference type="EMBL" id="MN738912">
    <property type="protein sequence ID" value="QHT30804.1"/>
    <property type="molecule type" value="Genomic_DNA"/>
</dbReference>
<dbReference type="AlphaFoldDB" id="A0A6C0ENM9"/>